<dbReference type="GO" id="GO:0055086">
    <property type="term" value="P:nucleobase-containing small molecule metabolic process"/>
    <property type="evidence" value="ECO:0007669"/>
    <property type="project" value="UniProtKB-ARBA"/>
</dbReference>
<dbReference type="AlphaFoldDB" id="A0A3S4AM93"/>
<proteinExistence type="inferred from homology"/>
<dbReference type="Pfam" id="PF00383">
    <property type="entry name" value="dCMP_cyt_deam_1"/>
    <property type="match status" value="1"/>
</dbReference>
<feature type="compositionally biased region" description="Low complexity" evidence="2">
    <location>
        <begin position="214"/>
        <end position="223"/>
    </location>
</feature>
<comment type="similarity">
    <text evidence="1">Belongs to the cytidine and deoxycytidylate deaminase family.</text>
</comment>
<dbReference type="InterPro" id="IPR016193">
    <property type="entry name" value="Cytidine_deaminase-like"/>
</dbReference>
<keyword evidence="4" id="KW-0732">Signal</keyword>
<feature type="transmembrane region" description="Helical" evidence="3">
    <location>
        <begin position="226"/>
        <end position="251"/>
    </location>
</feature>
<name>A0A3S4AM93_9PEZI</name>
<dbReference type="InterPro" id="IPR002125">
    <property type="entry name" value="CMP_dCMP_dom"/>
</dbReference>
<dbReference type="GO" id="GO:0008270">
    <property type="term" value="F:zinc ion binding"/>
    <property type="evidence" value="ECO:0007669"/>
    <property type="project" value="TreeGrafter"/>
</dbReference>
<evidence type="ECO:0000256" key="3">
    <source>
        <dbReference type="SAM" id="Phobius"/>
    </source>
</evidence>
<dbReference type="PROSITE" id="PS51747">
    <property type="entry name" value="CYT_DCMP_DEAMINASES_2"/>
    <property type="match status" value="1"/>
</dbReference>
<accession>A0A3S4AM93</accession>
<dbReference type="Gene3D" id="3.40.140.10">
    <property type="entry name" value="Cytidine Deaminase, domain 2"/>
    <property type="match status" value="1"/>
</dbReference>
<sequence>MVRAIGLRALTLLLATFPPWPWAEAACYYPSGRLAPNDAPCRDDTPNATCCGQGYACLSNNICQATGEELQKPGATEFVRGSCTDKQWRSSSCPLFCIQDGVDLLDGGNGIFKCPNTTEDLYFCIDALSATEASCDKKQNVLFFPGTPTVITTIGVSPRTTSSSTTSSSTSEAVSSSTSTPAASTSTSQASSTSASPTESQSAGSQVSQAPADAPSNNGPGSSSNIGPIVGGVVGGTAAVILAGVGGWLLARKRTSTGAGAGSDRNGAQAEVEPKVAVDSTVPYHAAHAAIHEVPGSMWPSQMQQAHAQQHVSTTCAAHNLTPAEFHALREQATAAKARAYCPYSNFRVGAALLPAVGKDGKGGGGGIDAIVCGANVENASYPVTTCAERVAVGRAVVDGLHAGGGFRAVAVATDTDAPDSPLREFCDVKIPIIMFDKNGNFSVLRLGELLPLSFGPQALGVPEPSKSLAAQP</sequence>
<feature type="compositionally biased region" description="Low complexity" evidence="2">
    <location>
        <begin position="160"/>
        <end position="203"/>
    </location>
</feature>
<feature type="region of interest" description="Disordered" evidence="2">
    <location>
        <begin position="154"/>
        <end position="223"/>
    </location>
</feature>
<evidence type="ECO:0000256" key="4">
    <source>
        <dbReference type="SAM" id="SignalP"/>
    </source>
</evidence>
<dbReference type="NCBIfam" id="NF004064">
    <property type="entry name" value="PRK05578.1"/>
    <property type="match status" value="1"/>
</dbReference>
<dbReference type="EMBL" id="OUUZ01000001">
    <property type="protein sequence ID" value="SPQ18102.1"/>
    <property type="molecule type" value="Genomic_DNA"/>
</dbReference>
<keyword evidence="3" id="KW-0812">Transmembrane</keyword>
<dbReference type="Proteomes" id="UP000289323">
    <property type="component" value="Unassembled WGS sequence"/>
</dbReference>
<evidence type="ECO:0000256" key="2">
    <source>
        <dbReference type="SAM" id="MobiDB-lite"/>
    </source>
</evidence>
<dbReference type="InterPro" id="IPR050202">
    <property type="entry name" value="Cyt/Deoxycyt_deaminase"/>
</dbReference>
<dbReference type="GO" id="GO:0072527">
    <property type="term" value="P:pyrimidine-containing compound metabolic process"/>
    <property type="evidence" value="ECO:0007669"/>
    <property type="project" value="UniProtKB-ARBA"/>
</dbReference>
<protein>
    <submittedName>
        <fullName evidence="6">75c059d5-79d3-4e9f-809a-3dc3b01e9ec2</fullName>
    </submittedName>
</protein>
<dbReference type="GO" id="GO:0004126">
    <property type="term" value="F:cytidine deaminase activity"/>
    <property type="evidence" value="ECO:0007669"/>
    <property type="project" value="UniProtKB-ARBA"/>
</dbReference>
<evidence type="ECO:0000313" key="7">
    <source>
        <dbReference type="Proteomes" id="UP000289323"/>
    </source>
</evidence>
<gene>
    <name evidence="6" type="ORF">TT172_LOCUS521</name>
</gene>
<dbReference type="GO" id="GO:0005829">
    <property type="term" value="C:cytosol"/>
    <property type="evidence" value="ECO:0007669"/>
    <property type="project" value="TreeGrafter"/>
</dbReference>
<evidence type="ECO:0000259" key="5">
    <source>
        <dbReference type="PROSITE" id="PS51747"/>
    </source>
</evidence>
<evidence type="ECO:0000313" key="6">
    <source>
        <dbReference type="EMBL" id="SPQ18102.1"/>
    </source>
</evidence>
<keyword evidence="3" id="KW-0472">Membrane</keyword>
<feature type="domain" description="CMP/dCMP-type deaminase" evidence="5">
    <location>
        <begin position="324"/>
        <end position="458"/>
    </location>
</feature>
<reference evidence="6 7" key="1">
    <citation type="submission" date="2018-04" db="EMBL/GenBank/DDBJ databases">
        <authorList>
            <person name="Huttner S."/>
            <person name="Dainat J."/>
        </authorList>
    </citation>
    <scope>NUCLEOTIDE SEQUENCE [LARGE SCALE GENOMIC DNA]</scope>
</reference>
<evidence type="ECO:0000256" key="1">
    <source>
        <dbReference type="ARBA" id="ARBA00006576"/>
    </source>
</evidence>
<feature type="chain" id="PRO_5018679749" evidence="4">
    <location>
        <begin position="26"/>
        <end position="473"/>
    </location>
</feature>
<dbReference type="PANTHER" id="PTHR11644">
    <property type="entry name" value="CYTIDINE DEAMINASE"/>
    <property type="match status" value="1"/>
</dbReference>
<dbReference type="CDD" id="cd01283">
    <property type="entry name" value="cytidine_deaminase"/>
    <property type="match status" value="1"/>
</dbReference>
<dbReference type="PANTHER" id="PTHR11644:SF2">
    <property type="entry name" value="CYTIDINE DEAMINASE"/>
    <property type="match status" value="1"/>
</dbReference>
<feature type="signal peptide" evidence="4">
    <location>
        <begin position="1"/>
        <end position="25"/>
    </location>
</feature>
<keyword evidence="3" id="KW-1133">Transmembrane helix</keyword>
<organism evidence="6 7">
    <name type="scientific">Thermothielavioides terrestris</name>
    <dbReference type="NCBI Taxonomy" id="2587410"/>
    <lineage>
        <taxon>Eukaryota</taxon>
        <taxon>Fungi</taxon>
        <taxon>Dikarya</taxon>
        <taxon>Ascomycota</taxon>
        <taxon>Pezizomycotina</taxon>
        <taxon>Sordariomycetes</taxon>
        <taxon>Sordariomycetidae</taxon>
        <taxon>Sordariales</taxon>
        <taxon>Chaetomiaceae</taxon>
        <taxon>Thermothielavioides</taxon>
    </lineage>
</organism>
<dbReference type="SUPFAM" id="SSF53927">
    <property type="entry name" value="Cytidine deaminase-like"/>
    <property type="match status" value="1"/>
</dbReference>